<dbReference type="InterPro" id="IPR029176">
    <property type="entry name" value="SPATA24"/>
</dbReference>
<evidence type="ECO:0000313" key="3">
    <source>
        <dbReference type="Proteomes" id="UP001152803"/>
    </source>
</evidence>
<feature type="coiled-coil region" evidence="1">
    <location>
        <begin position="51"/>
        <end position="166"/>
    </location>
</feature>
<dbReference type="GO" id="GO:0003677">
    <property type="term" value="F:DNA binding"/>
    <property type="evidence" value="ECO:0007669"/>
    <property type="project" value="TreeGrafter"/>
</dbReference>
<dbReference type="GO" id="GO:0005634">
    <property type="term" value="C:nucleus"/>
    <property type="evidence" value="ECO:0007669"/>
    <property type="project" value="TreeGrafter"/>
</dbReference>
<keyword evidence="1" id="KW-0175">Coiled coil</keyword>
<dbReference type="EMBL" id="JAFJMO010000003">
    <property type="protein sequence ID" value="KAJ8281498.1"/>
    <property type="molecule type" value="Genomic_DNA"/>
</dbReference>
<reference evidence="2" key="1">
    <citation type="journal article" date="2023" name="Science">
        <title>Genome structures resolve the early diversification of teleost fishes.</title>
        <authorList>
            <person name="Parey E."/>
            <person name="Louis A."/>
            <person name="Montfort J."/>
            <person name="Bouchez O."/>
            <person name="Roques C."/>
            <person name="Iampietro C."/>
            <person name="Lluch J."/>
            <person name="Castinel A."/>
            <person name="Donnadieu C."/>
            <person name="Desvignes T."/>
            <person name="Floi Bucao C."/>
            <person name="Jouanno E."/>
            <person name="Wen M."/>
            <person name="Mejri S."/>
            <person name="Dirks R."/>
            <person name="Jansen H."/>
            <person name="Henkel C."/>
            <person name="Chen W.J."/>
            <person name="Zahm M."/>
            <person name="Cabau C."/>
            <person name="Klopp C."/>
            <person name="Thompson A.W."/>
            <person name="Robinson-Rechavi M."/>
            <person name="Braasch I."/>
            <person name="Lecointre G."/>
            <person name="Bobe J."/>
            <person name="Postlethwait J.H."/>
            <person name="Berthelot C."/>
            <person name="Roest Crollius H."/>
            <person name="Guiguen Y."/>
        </authorList>
    </citation>
    <scope>NUCLEOTIDE SEQUENCE</scope>
    <source>
        <strain evidence="2">Concon-B</strain>
    </source>
</reference>
<proteinExistence type="predicted"/>
<dbReference type="PANTHER" id="PTHR35155">
    <property type="entry name" value="SPERMATOGENESIS-ASSOCIATED PROTEIN 24"/>
    <property type="match status" value="1"/>
</dbReference>
<name>A0A9Q1DTF7_CONCO</name>
<gene>
    <name evidence="2" type="ORF">COCON_G00040170</name>
</gene>
<accession>A0A9Q1DTF7</accession>
<dbReference type="Proteomes" id="UP001152803">
    <property type="component" value="Unassembled WGS sequence"/>
</dbReference>
<evidence type="ECO:0000313" key="2">
    <source>
        <dbReference type="EMBL" id="KAJ8281498.1"/>
    </source>
</evidence>
<dbReference type="AlphaFoldDB" id="A0A9Q1DTF7"/>
<dbReference type="Pfam" id="PF15175">
    <property type="entry name" value="SPATA24"/>
    <property type="match status" value="1"/>
</dbReference>
<dbReference type="PANTHER" id="PTHR35155:SF1">
    <property type="entry name" value="SPERMATOGENESIS-ASSOCIATED PROTEIN 24"/>
    <property type="match status" value="1"/>
</dbReference>
<evidence type="ECO:0000256" key="1">
    <source>
        <dbReference type="SAM" id="Coils"/>
    </source>
</evidence>
<comment type="caution">
    <text evidence="2">The sequence shown here is derived from an EMBL/GenBank/DDBJ whole genome shotgun (WGS) entry which is preliminary data.</text>
</comment>
<organism evidence="2 3">
    <name type="scientific">Conger conger</name>
    <name type="common">Conger eel</name>
    <name type="synonym">Muraena conger</name>
    <dbReference type="NCBI Taxonomy" id="82655"/>
    <lineage>
        <taxon>Eukaryota</taxon>
        <taxon>Metazoa</taxon>
        <taxon>Chordata</taxon>
        <taxon>Craniata</taxon>
        <taxon>Vertebrata</taxon>
        <taxon>Euteleostomi</taxon>
        <taxon>Actinopterygii</taxon>
        <taxon>Neopterygii</taxon>
        <taxon>Teleostei</taxon>
        <taxon>Anguilliformes</taxon>
        <taxon>Congridae</taxon>
        <taxon>Conger</taxon>
    </lineage>
</organism>
<dbReference type="OrthoDB" id="10047985at2759"/>
<sequence length="232" mass="26718">MQTESFNTSGVVFKQLQEVIRIQQQIILSLNEKLSLLEKGVVPTDKYEGIISELKEERHQHDWTRQRLSQESEKLNFATGEIQILTRKLEREKESFEKALHSEKTKARKELAKSNKLNTKCARINSIIQKREDILNEKENQISELHTKLEKQRVTLKTRLTDLEVQRQQKEYLARVLQRSGRTGPEPDAVAIATLPSPGGRHQRARGLPLERVASCVFRDSSTANVMHFGPL</sequence>
<dbReference type="GO" id="GO:0005737">
    <property type="term" value="C:cytoplasm"/>
    <property type="evidence" value="ECO:0007669"/>
    <property type="project" value="TreeGrafter"/>
</dbReference>
<keyword evidence="3" id="KW-1185">Reference proteome</keyword>
<protein>
    <submittedName>
        <fullName evidence="2">Uncharacterized protein</fullName>
    </submittedName>
</protein>